<dbReference type="GO" id="GO:0061025">
    <property type="term" value="P:membrane fusion"/>
    <property type="evidence" value="ECO:0007669"/>
    <property type="project" value="TreeGrafter"/>
</dbReference>
<dbReference type="InterPro" id="IPR036241">
    <property type="entry name" value="NSFL1C_SEP_dom_sf"/>
</dbReference>
<comment type="caution">
    <text evidence="12">The sequence shown here is derived from an EMBL/GenBank/DDBJ whole genome shotgun (WGS) entry which is preliminary data.</text>
</comment>
<dbReference type="SUPFAM" id="SSF46934">
    <property type="entry name" value="UBA-like"/>
    <property type="match status" value="1"/>
</dbReference>
<dbReference type="EMBL" id="VSWD01000005">
    <property type="protein sequence ID" value="KAK3103612.1"/>
    <property type="molecule type" value="Genomic_DNA"/>
</dbReference>
<keyword evidence="7" id="KW-0539">Nucleus</keyword>
<dbReference type="GO" id="GO:0007030">
    <property type="term" value="P:Golgi organization"/>
    <property type="evidence" value="ECO:0007669"/>
    <property type="project" value="TreeGrafter"/>
</dbReference>
<dbReference type="GO" id="GO:0031468">
    <property type="term" value="P:nuclear membrane reassembly"/>
    <property type="evidence" value="ECO:0007669"/>
    <property type="project" value="TreeGrafter"/>
</dbReference>
<evidence type="ECO:0000256" key="4">
    <source>
        <dbReference type="ARBA" id="ARBA00022490"/>
    </source>
</evidence>
<evidence type="ECO:0000259" key="9">
    <source>
        <dbReference type="PROSITE" id="PS50033"/>
    </source>
</evidence>
<dbReference type="Pfam" id="PF14555">
    <property type="entry name" value="UBA_4"/>
    <property type="match status" value="1"/>
</dbReference>
<dbReference type="SMART" id="SM00166">
    <property type="entry name" value="UBX"/>
    <property type="match status" value="1"/>
</dbReference>
<evidence type="ECO:0000256" key="2">
    <source>
        <dbReference type="ARBA" id="ARBA00004300"/>
    </source>
</evidence>
<feature type="compositionally biased region" description="Acidic residues" evidence="8">
    <location>
        <begin position="97"/>
        <end position="107"/>
    </location>
</feature>
<keyword evidence="6" id="KW-0206">Cytoskeleton</keyword>
<dbReference type="Pfam" id="PF00789">
    <property type="entry name" value="UBX"/>
    <property type="match status" value="1"/>
</dbReference>
<dbReference type="GO" id="GO:0043161">
    <property type="term" value="P:proteasome-mediated ubiquitin-dependent protein catabolic process"/>
    <property type="evidence" value="ECO:0007669"/>
    <property type="project" value="TreeGrafter"/>
</dbReference>
<dbReference type="GO" id="GO:0005829">
    <property type="term" value="C:cytosol"/>
    <property type="evidence" value="ECO:0007669"/>
    <property type="project" value="TreeGrafter"/>
</dbReference>
<dbReference type="GO" id="GO:0005794">
    <property type="term" value="C:Golgi apparatus"/>
    <property type="evidence" value="ECO:0007669"/>
    <property type="project" value="UniProtKB-SubCell"/>
</dbReference>
<dbReference type="PROSITE" id="PS50033">
    <property type="entry name" value="UBX"/>
    <property type="match status" value="1"/>
</dbReference>
<dbReference type="Gene3D" id="3.10.20.90">
    <property type="entry name" value="Phosphatidylinositol 3-kinase Catalytic Subunit, Chain A, domain 1"/>
    <property type="match status" value="1"/>
</dbReference>
<evidence type="ECO:0000259" key="10">
    <source>
        <dbReference type="PROSITE" id="PS51281"/>
    </source>
</evidence>
<dbReference type="PANTHER" id="PTHR23333">
    <property type="entry name" value="UBX DOMAIN CONTAINING PROTEIN"/>
    <property type="match status" value="1"/>
</dbReference>
<keyword evidence="4" id="KW-0963">Cytoplasm</keyword>
<evidence type="ECO:0000259" key="11">
    <source>
        <dbReference type="PROSITE" id="PS51399"/>
    </source>
</evidence>
<dbReference type="InterPro" id="IPR012989">
    <property type="entry name" value="SEP_domain"/>
</dbReference>
<feature type="region of interest" description="Disordered" evidence="8">
    <location>
        <begin position="44"/>
        <end position="133"/>
    </location>
</feature>
<dbReference type="Proteomes" id="UP001186944">
    <property type="component" value="Unassembled WGS sequence"/>
</dbReference>
<dbReference type="CDD" id="cd14348">
    <property type="entry name" value="UBA_p47"/>
    <property type="match status" value="1"/>
</dbReference>
<evidence type="ECO:0000313" key="13">
    <source>
        <dbReference type="Proteomes" id="UP001186944"/>
    </source>
</evidence>
<dbReference type="PANTHER" id="PTHR23333:SF20">
    <property type="entry name" value="NSFL1 COFACTOR P47"/>
    <property type="match status" value="1"/>
</dbReference>
<evidence type="ECO:0000256" key="5">
    <source>
        <dbReference type="ARBA" id="ARBA00023034"/>
    </source>
</evidence>
<proteinExistence type="predicted"/>
<evidence type="ECO:0000256" key="3">
    <source>
        <dbReference type="ARBA" id="ARBA00004555"/>
    </source>
</evidence>
<evidence type="ECO:0000256" key="1">
    <source>
        <dbReference type="ARBA" id="ARBA00004123"/>
    </source>
</evidence>
<feature type="domain" description="SEP" evidence="11">
    <location>
        <begin position="197"/>
        <end position="262"/>
    </location>
</feature>
<evidence type="ECO:0000256" key="8">
    <source>
        <dbReference type="SAM" id="MobiDB-lite"/>
    </source>
</evidence>
<dbReference type="InterPro" id="IPR005637">
    <property type="entry name" value="TAP_C_dom"/>
</dbReference>
<dbReference type="SUPFAM" id="SSF54236">
    <property type="entry name" value="Ubiquitin-like"/>
    <property type="match status" value="1"/>
</dbReference>
<dbReference type="FunFam" id="3.10.20.90:FF:000093">
    <property type="entry name" value="NSFL1 (P97) cofactor (P47)"/>
    <property type="match status" value="1"/>
</dbReference>
<feature type="region of interest" description="Disordered" evidence="8">
    <location>
        <begin position="287"/>
        <end position="312"/>
    </location>
</feature>
<dbReference type="GO" id="GO:0005813">
    <property type="term" value="C:centrosome"/>
    <property type="evidence" value="ECO:0007669"/>
    <property type="project" value="UniProtKB-SubCell"/>
</dbReference>
<dbReference type="Pfam" id="PF08059">
    <property type="entry name" value="SEP"/>
    <property type="match status" value="1"/>
</dbReference>
<dbReference type="Gene3D" id="1.10.8.10">
    <property type="entry name" value="DNA helicase RuvA subunit, C-terminal domain"/>
    <property type="match status" value="1"/>
</dbReference>
<protein>
    <submittedName>
        <fullName evidence="12">Uncharacterized protein</fullName>
    </submittedName>
</protein>
<feature type="compositionally biased region" description="Low complexity" evidence="8">
    <location>
        <begin position="287"/>
        <end position="304"/>
    </location>
</feature>
<dbReference type="Gene3D" id="3.30.420.210">
    <property type="entry name" value="SEP domain"/>
    <property type="match status" value="1"/>
</dbReference>
<dbReference type="GO" id="GO:0005634">
    <property type="term" value="C:nucleus"/>
    <property type="evidence" value="ECO:0007669"/>
    <property type="project" value="UniProtKB-SubCell"/>
</dbReference>
<evidence type="ECO:0000256" key="6">
    <source>
        <dbReference type="ARBA" id="ARBA00023212"/>
    </source>
</evidence>
<comment type="subcellular location">
    <subcellularLocation>
        <location evidence="2">Cytoplasm</location>
        <location evidence="2">Cytoskeleton</location>
        <location evidence="2">Microtubule organizing center</location>
        <location evidence="2">Centrosome</location>
    </subcellularLocation>
    <subcellularLocation>
        <location evidence="3">Golgi apparatus</location>
    </subcellularLocation>
    <subcellularLocation>
        <location evidence="1">Nucleus</location>
    </subcellularLocation>
</comment>
<sequence>MDNIQQGKVDQFTGVTGADAGRAKFYLESSGWNLELAIQSFFEHGDDDDDIPPEAMSHTAASQPLPTVTGAPVSGGPPPKSTAPKSRFGTIQNLDPGESDSSEDSDEGQAFYAGGSEHSGQQVLGPPKKKTDSKKIVDNLFKSAKEHGAEEVGSEAGPSKPNASKFAFRGAGYKLGDTEDAPSSMIQGRPLQQGPKQVDMVLKLWKDGFSVDDGPLRDFKDPQNKEFLDSISKGEVPRELISQAKGGEVNLNMEDHRTEDYVKPKVTMKAFSGAGHMLGSPAPNVVATSQSTGGTGSESSAQQAVSVNTSQPTTNLQIRLADGSRLSAKMNHTHKVSDVRRYITTARPEYATANFVLMTTFPNKELTNEDVTLKDANLLNAVIVQRIK</sequence>
<keyword evidence="13" id="KW-1185">Reference proteome</keyword>
<dbReference type="PROSITE" id="PS51281">
    <property type="entry name" value="TAP_C"/>
    <property type="match status" value="1"/>
</dbReference>
<accession>A0AA88YE16</accession>
<keyword evidence="5" id="KW-0333">Golgi apparatus</keyword>
<dbReference type="FunFam" id="3.30.420.210:FF:000001">
    <property type="entry name" value="NSFL1 (P97) cofactor (P47)"/>
    <property type="match status" value="1"/>
</dbReference>
<dbReference type="SMART" id="SM00553">
    <property type="entry name" value="SEP"/>
    <property type="match status" value="1"/>
</dbReference>
<feature type="domain" description="TAP-C" evidence="10">
    <location>
        <begin position="3"/>
        <end position="59"/>
    </location>
</feature>
<name>A0AA88YE16_PINIB</name>
<dbReference type="InterPro" id="IPR029071">
    <property type="entry name" value="Ubiquitin-like_domsf"/>
</dbReference>
<evidence type="ECO:0000313" key="12">
    <source>
        <dbReference type="EMBL" id="KAK3103612.1"/>
    </source>
</evidence>
<dbReference type="GO" id="GO:0043130">
    <property type="term" value="F:ubiquitin binding"/>
    <property type="evidence" value="ECO:0007669"/>
    <property type="project" value="TreeGrafter"/>
</dbReference>
<dbReference type="SUPFAM" id="SSF102848">
    <property type="entry name" value="NSFL1 (p97 ATPase) cofactor p47, SEP domain"/>
    <property type="match status" value="1"/>
</dbReference>
<gene>
    <name evidence="12" type="ORF">FSP39_020524</name>
</gene>
<dbReference type="GO" id="GO:0051028">
    <property type="term" value="P:mRNA transport"/>
    <property type="evidence" value="ECO:0007669"/>
    <property type="project" value="InterPro"/>
</dbReference>
<dbReference type="PROSITE" id="PS51399">
    <property type="entry name" value="SEP"/>
    <property type="match status" value="1"/>
</dbReference>
<evidence type="ECO:0000256" key="7">
    <source>
        <dbReference type="ARBA" id="ARBA00023242"/>
    </source>
</evidence>
<dbReference type="InterPro" id="IPR009060">
    <property type="entry name" value="UBA-like_sf"/>
</dbReference>
<dbReference type="GO" id="GO:0000045">
    <property type="term" value="P:autophagosome assembly"/>
    <property type="evidence" value="ECO:0007669"/>
    <property type="project" value="TreeGrafter"/>
</dbReference>
<feature type="domain" description="UBX" evidence="9">
    <location>
        <begin position="309"/>
        <end position="386"/>
    </location>
</feature>
<organism evidence="12 13">
    <name type="scientific">Pinctada imbricata</name>
    <name type="common">Atlantic pearl-oyster</name>
    <name type="synonym">Pinctada martensii</name>
    <dbReference type="NCBI Taxonomy" id="66713"/>
    <lineage>
        <taxon>Eukaryota</taxon>
        <taxon>Metazoa</taxon>
        <taxon>Spiralia</taxon>
        <taxon>Lophotrochozoa</taxon>
        <taxon>Mollusca</taxon>
        <taxon>Bivalvia</taxon>
        <taxon>Autobranchia</taxon>
        <taxon>Pteriomorphia</taxon>
        <taxon>Pterioida</taxon>
        <taxon>Pterioidea</taxon>
        <taxon>Pteriidae</taxon>
        <taxon>Pinctada</taxon>
    </lineage>
</organism>
<dbReference type="AlphaFoldDB" id="A0AA88YE16"/>
<reference evidence="12" key="1">
    <citation type="submission" date="2019-08" db="EMBL/GenBank/DDBJ databases">
        <title>The improved chromosome-level genome for the pearl oyster Pinctada fucata martensii using PacBio sequencing and Hi-C.</title>
        <authorList>
            <person name="Zheng Z."/>
        </authorList>
    </citation>
    <scope>NUCLEOTIDE SEQUENCE</scope>
    <source>
        <strain evidence="12">ZZ-2019</strain>
        <tissue evidence="12">Adductor muscle</tissue>
    </source>
</reference>
<dbReference type="InterPro" id="IPR001012">
    <property type="entry name" value="UBX_dom"/>
</dbReference>